<keyword evidence="1 2" id="KW-0238">DNA-binding</keyword>
<name>A0A433HH20_9BACI</name>
<evidence type="ECO:0000256" key="1">
    <source>
        <dbReference type="ARBA" id="ARBA00023125"/>
    </source>
</evidence>
<dbReference type="OrthoDB" id="9789566at2"/>
<accession>A0A433HH20</accession>
<evidence type="ECO:0000313" key="5">
    <source>
        <dbReference type="Proteomes" id="UP000267430"/>
    </source>
</evidence>
<dbReference type="SUPFAM" id="SSF48498">
    <property type="entry name" value="Tetracyclin repressor-like, C-terminal domain"/>
    <property type="match status" value="1"/>
</dbReference>
<proteinExistence type="predicted"/>
<keyword evidence="5" id="KW-1185">Reference proteome</keyword>
<dbReference type="PRINTS" id="PR00455">
    <property type="entry name" value="HTHTETR"/>
</dbReference>
<feature type="domain" description="HTH tetR-type" evidence="3">
    <location>
        <begin position="7"/>
        <end position="67"/>
    </location>
</feature>
<sequence>MGVNRQTQTKQSILDAALYLFHLKGFHATSIRDIAGKAQVNTANIAYYFKNKQGLLEYCFISYFEEYVRVLDKNAADLEEKGAADCLLDMVYDILSFQRKNFLASSFIYGEVLLDSSLNREIFSTYLMKEKYFFQLILEYGIEQNEFENISVPMYILQLKGMLNAPIAHSQYAREVLHVFPQETYYTEKYAEQVSRFLQATLFCPFNHEKKQDNHQLLLL</sequence>
<dbReference type="PANTHER" id="PTHR30055">
    <property type="entry name" value="HTH-TYPE TRANSCRIPTIONAL REGULATOR RUTR"/>
    <property type="match status" value="1"/>
</dbReference>
<dbReference type="PANTHER" id="PTHR30055:SF199">
    <property type="entry name" value="HTH-TYPE TRANSCRIPTIONAL REGULATOR YTTP-RELATED"/>
    <property type="match status" value="1"/>
</dbReference>
<comment type="caution">
    <text evidence="4">The sequence shown here is derived from an EMBL/GenBank/DDBJ whole genome shotgun (WGS) entry which is preliminary data.</text>
</comment>
<dbReference type="PROSITE" id="PS50977">
    <property type="entry name" value="HTH_TETR_2"/>
    <property type="match status" value="1"/>
</dbReference>
<dbReference type="AlphaFoldDB" id="A0A433HH20"/>
<evidence type="ECO:0000256" key="2">
    <source>
        <dbReference type="PROSITE-ProRule" id="PRU00335"/>
    </source>
</evidence>
<protein>
    <submittedName>
        <fullName evidence="4">TetR/AcrR family transcriptional regulator</fullName>
    </submittedName>
</protein>
<dbReference type="InterPro" id="IPR009057">
    <property type="entry name" value="Homeodomain-like_sf"/>
</dbReference>
<evidence type="ECO:0000259" key="3">
    <source>
        <dbReference type="PROSITE" id="PS50977"/>
    </source>
</evidence>
<dbReference type="InterPro" id="IPR001647">
    <property type="entry name" value="HTH_TetR"/>
</dbReference>
<dbReference type="GO" id="GO:0000976">
    <property type="term" value="F:transcription cis-regulatory region binding"/>
    <property type="evidence" value="ECO:0007669"/>
    <property type="project" value="TreeGrafter"/>
</dbReference>
<evidence type="ECO:0000313" key="4">
    <source>
        <dbReference type="EMBL" id="RUQ27618.1"/>
    </source>
</evidence>
<feature type="DNA-binding region" description="H-T-H motif" evidence="2">
    <location>
        <begin position="30"/>
        <end position="49"/>
    </location>
</feature>
<dbReference type="GO" id="GO:0003700">
    <property type="term" value="F:DNA-binding transcription factor activity"/>
    <property type="evidence" value="ECO:0007669"/>
    <property type="project" value="TreeGrafter"/>
</dbReference>
<dbReference type="NCBIfam" id="NF037937">
    <property type="entry name" value="septum_RefZ"/>
    <property type="match status" value="1"/>
</dbReference>
<dbReference type="InterPro" id="IPR050109">
    <property type="entry name" value="HTH-type_TetR-like_transc_reg"/>
</dbReference>
<dbReference type="Pfam" id="PF00440">
    <property type="entry name" value="TetR_N"/>
    <property type="match status" value="1"/>
</dbReference>
<dbReference type="Gene3D" id="1.10.357.10">
    <property type="entry name" value="Tetracycline Repressor, domain 2"/>
    <property type="match status" value="1"/>
</dbReference>
<dbReference type="Proteomes" id="UP000267430">
    <property type="component" value="Unassembled WGS sequence"/>
</dbReference>
<dbReference type="SUPFAM" id="SSF46689">
    <property type="entry name" value="Homeodomain-like"/>
    <property type="match status" value="1"/>
</dbReference>
<reference evidence="4 5" key="1">
    <citation type="submission" date="2018-12" db="EMBL/GenBank/DDBJ databases">
        <title>Bacillus chawlae sp. nov., Bacillus glennii sp. nov., and Bacillus saganii sp. nov. Isolated from the Vehicle Assembly Building at Kennedy Space Center where the Viking Spacecraft were Assembled.</title>
        <authorList>
            <person name="Seuylemezian A."/>
            <person name="Vaishampayan P."/>
        </authorList>
    </citation>
    <scope>NUCLEOTIDE SEQUENCE [LARGE SCALE GENOMIC DNA]</scope>
    <source>
        <strain evidence="4 5">L5</strain>
    </source>
</reference>
<dbReference type="InterPro" id="IPR036271">
    <property type="entry name" value="Tet_transcr_reg_TetR-rel_C_sf"/>
</dbReference>
<dbReference type="EMBL" id="RYZZ01000022">
    <property type="protein sequence ID" value="RUQ27618.1"/>
    <property type="molecule type" value="Genomic_DNA"/>
</dbReference>
<gene>
    <name evidence="4" type="ORF">ELQ35_15290</name>
</gene>
<organism evidence="4 5">
    <name type="scientific">Peribacillus cavernae</name>
    <dbReference type="NCBI Taxonomy" id="1674310"/>
    <lineage>
        <taxon>Bacteria</taxon>
        <taxon>Bacillati</taxon>
        <taxon>Bacillota</taxon>
        <taxon>Bacilli</taxon>
        <taxon>Bacillales</taxon>
        <taxon>Bacillaceae</taxon>
        <taxon>Peribacillus</taxon>
    </lineage>
</organism>